<dbReference type="EC" id="2.3.1.180" evidence="14"/>
<accession>A0A140L9K2</accession>
<evidence type="ECO:0000256" key="5">
    <source>
        <dbReference type="ARBA" id="ARBA00022832"/>
    </source>
</evidence>
<comment type="catalytic activity">
    <reaction evidence="10">
        <text>malonyl-[ACP] + acetyl-CoA + H(+) = 3-oxobutanoyl-[ACP] + CO2 + CoA</text>
        <dbReference type="Rhea" id="RHEA:12080"/>
        <dbReference type="Rhea" id="RHEA-COMP:9623"/>
        <dbReference type="Rhea" id="RHEA-COMP:9625"/>
        <dbReference type="ChEBI" id="CHEBI:15378"/>
        <dbReference type="ChEBI" id="CHEBI:16526"/>
        <dbReference type="ChEBI" id="CHEBI:57287"/>
        <dbReference type="ChEBI" id="CHEBI:57288"/>
        <dbReference type="ChEBI" id="CHEBI:78449"/>
        <dbReference type="ChEBI" id="CHEBI:78450"/>
        <dbReference type="EC" id="2.3.1.180"/>
    </reaction>
    <physiologicalReaction direction="left-to-right" evidence="10">
        <dbReference type="Rhea" id="RHEA:12081"/>
    </physiologicalReaction>
</comment>
<evidence type="ECO:0000256" key="1">
    <source>
        <dbReference type="ARBA" id="ARBA00005194"/>
    </source>
</evidence>
<dbReference type="InterPro" id="IPR013751">
    <property type="entry name" value="ACP_syn_III_N"/>
</dbReference>
<feature type="active site" evidence="14">
    <location>
        <position position="252"/>
    </location>
</feature>
<dbReference type="CDD" id="cd00830">
    <property type="entry name" value="KAS_III"/>
    <property type="match status" value="1"/>
</dbReference>
<dbReference type="HAMAP" id="MF_01815">
    <property type="entry name" value="FabH"/>
    <property type="match status" value="1"/>
</dbReference>
<keyword evidence="18" id="KW-1185">Reference proteome</keyword>
<evidence type="ECO:0000259" key="15">
    <source>
        <dbReference type="Pfam" id="PF08541"/>
    </source>
</evidence>
<keyword evidence="7 14" id="KW-0275">Fatty acid biosynthesis</keyword>
<dbReference type="EMBL" id="LOED01000013">
    <property type="protein sequence ID" value="KXG77227.1"/>
    <property type="molecule type" value="Genomic_DNA"/>
</dbReference>
<feature type="region of interest" description="ACP-binding" evidence="14">
    <location>
        <begin position="253"/>
        <end position="257"/>
    </location>
</feature>
<evidence type="ECO:0000256" key="9">
    <source>
        <dbReference type="ARBA" id="ARBA00023315"/>
    </source>
</evidence>
<dbReference type="InterPro" id="IPR013747">
    <property type="entry name" value="ACP_syn_III_C"/>
</dbReference>
<dbReference type="FunFam" id="3.40.47.10:FF:000004">
    <property type="entry name" value="3-oxoacyl-[acyl-carrier-protein] synthase 3"/>
    <property type="match status" value="1"/>
</dbReference>
<gene>
    <name evidence="14 17" type="primary">fabH</name>
    <name evidence="17" type="ORF">AN618_12560</name>
</gene>
<dbReference type="NCBIfam" id="NF006829">
    <property type="entry name" value="PRK09352.1"/>
    <property type="match status" value="1"/>
</dbReference>
<name>A0A140L9K2_9FIRM</name>
<dbReference type="InterPro" id="IPR016039">
    <property type="entry name" value="Thiolase-like"/>
</dbReference>
<comment type="domain">
    <text evidence="14">The last Arg residue of the ACP-binding site is essential for the weak association between ACP/AcpP and FabH.</text>
</comment>
<feature type="domain" description="Beta-ketoacyl-[acyl-carrier-protein] synthase III N-terminal" evidence="16">
    <location>
        <begin position="107"/>
        <end position="184"/>
    </location>
</feature>
<comment type="function">
    <text evidence="14">Catalyzes the condensation reaction of fatty acid synthesis by the addition to an acyl acceptor of two carbons from malonyl-ACP. Catalyzes the first condensation reaction which initiates fatty acid synthesis and may therefore play a role in governing the total rate of fatty acid production. Possesses both acetoacetyl-ACP synthase and acetyl transacylase activities. Its substrate specificity determines the biosynthesis of branched-chain and/or straight-chain of fatty acids.</text>
</comment>
<dbReference type="PATRIC" id="fig|520764.3.peg.1297"/>
<dbReference type="GO" id="GO:0033818">
    <property type="term" value="F:beta-ketoacyl-acyl-carrier-protein synthase III activity"/>
    <property type="evidence" value="ECO:0007669"/>
    <property type="project" value="UniProtKB-UniRule"/>
</dbReference>
<comment type="similarity">
    <text evidence="2 14">Belongs to the thiolase-like superfamily. FabH family.</text>
</comment>
<evidence type="ECO:0000313" key="18">
    <source>
        <dbReference type="Proteomes" id="UP000070427"/>
    </source>
</evidence>
<evidence type="ECO:0000256" key="8">
    <source>
        <dbReference type="ARBA" id="ARBA00023268"/>
    </source>
</evidence>
<comment type="subunit">
    <text evidence="14">Homodimer.</text>
</comment>
<dbReference type="Pfam" id="PF08545">
    <property type="entry name" value="ACP_syn_III"/>
    <property type="match status" value="1"/>
</dbReference>
<comment type="pathway">
    <text evidence="1 14">Lipid metabolism; fatty acid biosynthesis.</text>
</comment>
<keyword evidence="14" id="KW-0963">Cytoplasm</keyword>
<comment type="subcellular location">
    <subcellularLocation>
        <location evidence="14">Cytoplasm</location>
    </subcellularLocation>
</comment>
<keyword evidence="5 14" id="KW-0276">Fatty acid metabolism</keyword>
<sequence>MMRAGIIGLGSYTPEKVLTNRDLEKMVETSDEWIRERTGISFRRIADECMATSDLAAKAALEAIEMAGIGPDELDLIIGATVTPDMMFPSTACIVQHKIKASRAAAFDLSAGCTGFIYALTVAAQFVASGMYRNVLVFGAEILSKIVDWQDRNTCVLFGDGAGAAVVSVVESGGILESVLGADGGGKDLLFIPAGGSKEPASIETVKERKHFIKMNGNEVFKFAVKIMEESTRKVLEKANLTPQEVDLVVPHQANIRIIEAATKRLNISKEKVMVNIDRYGNMSAASIPVALYEAFKARKIKKGDKVVLVGFGAGLTWGANLIEWSLSNA</sequence>
<keyword evidence="8 14" id="KW-0511">Multifunctional enzyme</keyword>
<dbReference type="InParanoid" id="A0A140L9K2"/>
<evidence type="ECO:0000256" key="12">
    <source>
        <dbReference type="ARBA" id="ARBA00052467"/>
    </source>
</evidence>
<evidence type="ECO:0000259" key="16">
    <source>
        <dbReference type="Pfam" id="PF08545"/>
    </source>
</evidence>
<dbReference type="AlphaFoldDB" id="A0A140L9K2"/>
<dbReference type="Proteomes" id="UP000070427">
    <property type="component" value="Unassembled WGS sequence"/>
</dbReference>
<evidence type="ECO:0000313" key="17">
    <source>
        <dbReference type="EMBL" id="KXG77227.1"/>
    </source>
</evidence>
<evidence type="ECO:0000256" key="7">
    <source>
        <dbReference type="ARBA" id="ARBA00023160"/>
    </source>
</evidence>
<evidence type="ECO:0000256" key="11">
    <source>
        <dbReference type="ARBA" id="ARBA00052407"/>
    </source>
</evidence>
<dbReference type="GO" id="GO:0005737">
    <property type="term" value="C:cytoplasm"/>
    <property type="evidence" value="ECO:0007669"/>
    <property type="project" value="UniProtKB-SubCell"/>
</dbReference>
<keyword evidence="6 14" id="KW-0443">Lipid metabolism</keyword>
<dbReference type="UniPathway" id="UPA00094"/>
<dbReference type="NCBIfam" id="TIGR00747">
    <property type="entry name" value="fabH"/>
    <property type="match status" value="1"/>
</dbReference>
<dbReference type="FunCoup" id="A0A140L9K2">
    <property type="interactions" value="372"/>
</dbReference>
<dbReference type="InterPro" id="IPR004655">
    <property type="entry name" value="FabH"/>
</dbReference>
<dbReference type="PANTHER" id="PTHR43091">
    <property type="entry name" value="3-OXOACYL-[ACYL-CARRIER-PROTEIN] SYNTHASE"/>
    <property type="match status" value="1"/>
</dbReference>
<comment type="catalytic activity">
    <reaction evidence="12">
        <text>2-methylpropanoyl-CoA + malonyl-[ACP] + H(+) = 4-methyl-3-oxopentanoyl-[ACP] + CO2 + CoA</text>
        <dbReference type="Rhea" id="RHEA:42268"/>
        <dbReference type="Rhea" id="RHEA-COMP:9623"/>
        <dbReference type="Rhea" id="RHEA-COMP:9940"/>
        <dbReference type="ChEBI" id="CHEBI:15378"/>
        <dbReference type="ChEBI" id="CHEBI:16526"/>
        <dbReference type="ChEBI" id="CHEBI:57287"/>
        <dbReference type="ChEBI" id="CHEBI:57338"/>
        <dbReference type="ChEBI" id="CHEBI:78449"/>
        <dbReference type="ChEBI" id="CHEBI:78820"/>
        <dbReference type="EC" id="2.3.1.300"/>
    </reaction>
    <physiologicalReaction direction="left-to-right" evidence="12">
        <dbReference type="Rhea" id="RHEA:42269"/>
    </physiologicalReaction>
</comment>
<reference evidence="17 18" key="1">
    <citation type="submission" date="2015-12" db="EMBL/GenBank/DDBJ databases">
        <title>Draft genome sequnece of Fervidicola ferrireducens strain Y170.</title>
        <authorList>
            <person name="Patel B.K."/>
        </authorList>
    </citation>
    <scope>NUCLEOTIDE SEQUENCE [LARGE SCALE GENOMIC DNA]</scope>
    <source>
        <strain evidence="17 18">Y170</strain>
    </source>
</reference>
<dbReference type="PANTHER" id="PTHR43091:SF1">
    <property type="entry name" value="BETA-KETOACYL-[ACYL-CARRIER-PROTEIN] SYNTHASE III, CHLOROPLASTIC"/>
    <property type="match status" value="1"/>
</dbReference>
<evidence type="ECO:0000256" key="4">
    <source>
        <dbReference type="ARBA" id="ARBA00022679"/>
    </source>
</evidence>
<keyword evidence="4 14" id="KW-0808">Transferase</keyword>
<dbReference type="GO" id="GO:0006633">
    <property type="term" value="P:fatty acid biosynthetic process"/>
    <property type="evidence" value="ECO:0007669"/>
    <property type="project" value="UniProtKB-UniRule"/>
</dbReference>
<evidence type="ECO:0000256" key="2">
    <source>
        <dbReference type="ARBA" id="ARBA00008642"/>
    </source>
</evidence>
<comment type="catalytic activity">
    <reaction evidence="13">
        <text>3-methylbutanoyl-CoA + malonyl-[ACP] + H(+) = 5-methyl-3-oxohexanoyl-[ACP] + CO2 + CoA</text>
        <dbReference type="Rhea" id="RHEA:42272"/>
        <dbReference type="Rhea" id="RHEA-COMP:9623"/>
        <dbReference type="Rhea" id="RHEA-COMP:9941"/>
        <dbReference type="ChEBI" id="CHEBI:15378"/>
        <dbReference type="ChEBI" id="CHEBI:16526"/>
        <dbReference type="ChEBI" id="CHEBI:57287"/>
        <dbReference type="ChEBI" id="CHEBI:57345"/>
        <dbReference type="ChEBI" id="CHEBI:78449"/>
        <dbReference type="ChEBI" id="CHEBI:78822"/>
        <dbReference type="EC" id="2.3.1.300"/>
    </reaction>
    <physiologicalReaction direction="left-to-right" evidence="13">
        <dbReference type="Rhea" id="RHEA:42273"/>
    </physiologicalReaction>
</comment>
<evidence type="ECO:0000256" key="13">
    <source>
        <dbReference type="ARBA" id="ARBA00052985"/>
    </source>
</evidence>
<keyword evidence="3 14" id="KW-0444">Lipid biosynthesis</keyword>
<proteinExistence type="inferred from homology"/>
<dbReference type="GO" id="GO:0004315">
    <property type="term" value="F:3-oxoacyl-[acyl-carrier-protein] synthase activity"/>
    <property type="evidence" value="ECO:0007669"/>
    <property type="project" value="InterPro"/>
</dbReference>
<feature type="active site" evidence="14">
    <location>
        <position position="282"/>
    </location>
</feature>
<feature type="active site" evidence="14">
    <location>
        <position position="113"/>
    </location>
</feature>
<protein>
    <recommendedName>
        <fullName evidence="14">Beta-ketoacyl-[acyl-carrier-protein] synthase III</fullName>
        <shortName evidence="14">Beta-ketoacyl-ACP synthase III</shortName>
        <shortName evidence="14">KAS III</shortName>
        <ecNumber evidence="14">2.3.1.180</ecNumber>
    </recommendedName>
    <alternativeName>
        <fullName evidence="14">3-oxoacyl-[acyl-carrier-protein] synthase 3</fullName>
    </alternativeName>
    <alternativeName>
        <fullName evidence="14">3-oxoacyl-[acyl-carrier-protein] synthase III</fullName>
    </alternativeName>
</protein>
<evidence type="ECO:0000256" key="3">
    <source>
        <dbReference type="ARBA" id="ARBA00022516"/>
    </source>
</evidence>
<comment type="caution">
    <text evidence="17">The sequence shown here is derived from an EMBL/GenBank/DDBJ whole genome shotgun (WGS) entry which is preliminary data.</text>
</comment>
<dbReference type="SUPFAM" id="SSF53901">
    <property type="entry name" value="Thiolase-like"/>
    <property type="match status" value="1"/>
</dbReference>
<evidence type="ECO:0000256" key="14">
    <source>
        <dbReference type="HAMAP-Rule" id="MF_01815"/>
    </source>
</evidence>
<keyword evidence="9 14" id="KW-0012">Acyltransferase</keyword>
<feature type="domain" description="Beta-ketoacyl-[acyl-carrier-protein] synthase III C-terminal" evidence="15">
    <location>
        <begin position="236"/>
        <end position="325"/>
    </location>
</feature>
<evidence type="ECO:0000256" key="10">
    <source>
        <dbReference type="ARBA" id="ARBA00051096"/>
    </source>
</evidence>
<evidence type="ECO:0000256" key="6">
    <source>
        <dbReference type="ARBA" id="ARBA00023098"/>
    </source>
</evidence>
<comment type="catalytic activity">
    <reaction evidence="11">
        <text>(2S)-2-methylbutanoyl-CoA + malonyl-[ACP] + H(+) = (4S)-4-methyl-3-oxohexanoyl-[ACP] + CO2 + CoA</text>
        <dbReference type="Rhea" id="RHEA:42276"/>
        <dbReference type="Rhea" id="RHEA-COMP:9623"/>
        <dbReference type="Rhea" id="RHEA-COMP:17148"/>
        <dbReference type="ChEBI" id="CHEBI:15378"/>
        <dbReference type="ChEBI" id="CHEBI:16526"/>
        <dbReference type="ChEBI" id="CHEBI:57287"/>
        <dbReference type="ChEBI" id="CHEBI:78449"/>
        <dbReference type="ChEBI" id="CHEBI:88166"/>
        <dbReference type="ChEBI" id="CHEBI:167462"/>
        <dbReference type="EC" id="2.3.1.300"/>
    </reaction>
    <physiologicalReaction direction="left-to-right" evidence="11">
        <dbReference type="Rhea" id="RHEA:42277"/>
    </physiologicalReaction>
</comment>
<dbReference type="Gene3D" id="3.40.47.10">
    <property type="match status" value="1"/>
</dbReference>
<dbReference type="STRING" id="520764.AN618_12560"/>
<organism evidence="17 18">
    <name type="scientific">Fervidicola ferrireducens</name>
    <dbReference type="NCBI Taxonomy" id="520764"/>
    <lineage>
        <taxon>Bacteria</taxon>
        <taxon>Bacillati</taxon>
        <taxon>Bacillota</taxon>
        <taxon>Clostridia</taxon>
        <taxon>Thermosediminibacterales</taxon>
        <taxon>Thermosediminibacteraceae</taxon>
        <taxon>Fervidicola</taxon>
    </lineage>
</organism>
<dbReference type="Pfam" id="PF08541">
    <property type="entry name" value="ACP_syn_III_C"/>
    <property type="match status" value="1"/>
</dbReference>